<evidence type="ECO:0000313" key="3">
    <source>
        <dbReference type="Proteomes" id="UP001169719"/>
    </source>
</evidence>
<accession>A0ABT7Y7E5</accession>
<evidence type="ECO:0008006" key="4">
    <source>
        <dbReference type="Google" id="ProtNLM"/>
    </source>
</evidence>
<keyword evidence="1" id="KW-0812">Transmembrane</keyword>
<gene>
    <name evidence="2" type="ORF">QWJ08_21700</name>
</gene>
<dbReference type="EMBL" id="JAUEOZ010000003">
    <property type="protein sequence ID" value="MDN2483974.1"/>
    <property type="molecule type" value="Genomic_DNA"/>
</dbReference>
<keyword evidence="3" id="KW-1185">Reference proteome</keyword>
<name>A0ABT7Y7E5_9VIBR</name>
<organism evidence="2 3">
    <name type="scientific">Vibrio agarivorans</name>
    <dbReference type="NCBI Taxonomy" id="153622"/>
    <lineage>
        <taxon>Bacteria</taxon>
        <taxon>Pseudomonadati</taxon>
        <taxon>Pseudomonadota</taxon>
        <taxon>Gammaproteobacteria</taxon>
        <taxon>Vibrionales</taxon>
        <taxon>Vibrionaceae</taxon>
        <taxon>Vibrio</taxon>
    </lineage>
</organism>
<dbReference type="Proteomes" id="UP001169719">
    <property type="component" value="Unassembled WGS sequence"/>
</dbReference>
<keyword evidence="1" id="KW-1133">Transmembrane helix</keyword>
<reference evidence="2" key="1">
    <citation type="submission" date="2024-05" db="EMBL/GenBank/DDBJ databases">
        <title>Genome Sequences of Four Agar- Degrading Marine Bacteria.</title>
        <authorList>
            <person name="Phillips E.K."/>
            <person name="Shaffer J.C."/>
            <person name="Henson M.W."/>
            <person name="Temperton B."/>
            <person name="Thrash C.J."/>
            <person name="Martin M.O."/>
        </authorList>
    </citation>
    <scope>NUCLEOTIDE SEQUENCE</scope>
    <source>
        <strain evidence="2">EKP203</strain>
    </source>
</reference>
<protein>
    <recommendedName>
        <fullName evidence="4">Type II secretion system protein</fullName>
    </recommendedName>
</protein>
<sequence length="321" mass="35737">MSSLKRQKGAIMLIDLGIGLVVVLFVIVSITMYLRAETEKKVAEAARERVEFTIDRIQQHYMDRMIVDGNAANDINNYPSQYNDLITREYIEECSDADARNHLCVDLSVMPWGNGAGEDISISRRLDSYGYPEALIEFNIDSEPREKMQRLFRGQLNRIPGYVEDASGNVSIRIPRPGQAMDYDNLVSRDGERDMTGTSWNYGGTATLDNVVDMSFTGITDRTAISGLLKNGSVRVTSSSGTSVAKPSCPDGYHPTITTYVIGVGGNKEYTELGNIDTWYVNGTSNWTVHLRFAGLDPSDSSSERAWHYNGSVGYFTWCDL</sequence>
<keyword evidence="1" id="KW-0472">Membrane</keyword>
<evidence type="ECO:0000313" key="2">
    <source>
        <dbReference type="EMBL" id="MDN2483974.1"/>
    </source>
</evidence>
<dbReference type="RefSeq" id="WP_289964160.1">
    <property type="nucleotide sequence ID" value="NZ_JAUEOZ010000003.1"/>
</dbReference>
<feature type="transmembrane region" description="Helical" evidence="1">
    <location>
        <begin position="12"/>
        <end position="34"/>
    </location>
</feature>
<proteinExistence type="predicted"/>
<comment type="caution">
    <text evidence="2">The sequence shown here is derived from an EMBL/GenBank/DDBJ whole genome shotgun (WGS) entry which is preliminary data.</text>
</comment>
<evidence type="ECO:0000256" key="1">
    <source>
        <dbReference type="SAM" id="Phobius"/>
    </source>
</evidence>